<comment type="caution">
    <text evidence="1">The sequence shown here is derived from an EMBL/GenBank/DDBJ whole genome shotgun (WGS) entry which is preliminary data.</text>
</comment>
<dbReference type="Proteomes" id="UP001165960">
    <property type="component" value="Unassembled WGS sequence"/>
</dbReference>
<evidence type="ECO:0000313" key="1">
    <source>
        <dbReference type="EMBL" id="KAJ9073897.1"/>
    </source>
</evidence>
<protein>
    <submittedName>
        <fullName evidence="1">Uncharacterized protein</fullName>
    </submittedName>
</protein>
<reference evidence="1" key="1">
    <citation type="submission" date="2022-04" db="EMBL/GenBank/DDBJ databases">
        <title>Genome of the entomopathogenic fungus Entomophthora muscae.</title>
        <authorList>
            <person name="Elya C."/>
            <person name="Lovett B.R."/>
            <person name="Lee E."/>
            <person name="Macias A.M."/>
            <person name="Hajek A.E."/>
            <person name="De Bivort B.L."/>
            <person name="Kasson M.T."/>
            <person name="De Fine Licht H.H."/>
            <person name="Stajich J.E."/>
        </authorList>
    </citation>
    <scope>NUCLEOTIDE SEQUENCE</scope>
    <source>
        <strain evidence="1">Berkeley</strain>
    </source>
</reference>
<sequence length="106" mass="11606">MALHLTLRPNHPMEPSTPAEITSTQLIGVLYIIFMGFLDSMVPNPRPWSLLGQSLSYIINLAPILWQALPTGPADPVSSHLVLLPMPGFLTLVPVPSFSLSKFQLC</sequence>
<keyword evidence="2" id="KW-1185">Reference proteome</keyword>
<gene>
    <name evidence="1" type="ORF">DSO57_1011789</name>
</gene>
<accession>A0ACC2TH34</accession>
<name>A0ACC2TH34_9FUNG</name>
<evidence type="ECO:0000313" key="2">
    <source>
        <dbReference type="Proteomes" id="UP001165960"/>
    </source>
</evidence>
<proteinExistence type="predicted"/>
<dbReference type="EMBL" id="QTSX02002881">
    <property type="protein sequence ID" value="KAJ9073897.1"/>
    <property type="molecule type" value="Genomic_DNA"/>
</dbReference>
<organism evidence="1 2">
    <name type="scientific">Entomophthora muscae</name>
    <dbReference type="NCBI Taxonomy" id="34485"/>
    <lineage>
        <taxon>Eukaryota</taxon>
        <taxon>Fungi</taxon>
        <taxon>Fungi incertae sedis</taxon>
        <taxon>Zoopagomycota</taxon>
        <taxon>Entomophthoromycotina</taxon>
        <taxon>Entomophthoromycetes</taxon>
        <taxon>Entomophthorales</taxon>
        <taxon>Entomophthoraceae</taxon>
        <taxon>Entomophthora</taxon>
    </lineage>
</organism>